<evidence type="ECO:0000259" key="6">
    <source>
        <dbReference type="PROSITE" id="PS51722"/>
    </source>
</evidence>
<evidence type="ECO:0000313" key="8">
    <source>
        <dbReference type="Proteomes" id="UP000176850"/>
    </source>
</evidence>
<dbReference type="GO" id="GO:0005737">
    <property type="term" value="C:cytoplasm"/>
    <property type="evidence" value="ECO:0007669"/>
    <property type="project" value="TreeGrafter"/>
</dbReference>
<dbReference type="GO" id="GO:0005525">
    <property type="term" value="F:GTP binding"/>
    <property type="evidence" value="ECO:0007669"/>
    <property type="project" value="UniProtKB-KW"/>
</dbReference>
<dbReference type="Pfam" id="PF11987">
    <property type="entry name" value="IF-2"/>
    <property type="match status" value="1"/>
</dbReference>
<evidence type="ECO:0000256" key="3">
    <source>
        <dbReference type="ARBA" id="ARBA00022741"/>
    </source>
</evidence>
<dbReference type="InterPro" id="IPR053905">
    <property type="entry name" value="EF-G-like_DII"/>
</dbReference>
<dbReference type="InterPro" id="IPR005225">
    <property type="entry name" value="Small_GTP-bd"/>
</dbReference>
<dbReference type="AlphaFoldDB" id="A0A1F7GJ86"/>
<evidence type="ECO:0000313" key="7">
    <source>
        <dbReference type="EMBL" id="OGK18971.1"/>
    </source>
</evidence>
<dbReference type="InterPro" id="IPR015760">
    <property type="entry name" value="TIF_IF2"/>
</dbReference>
<dbReference type="PANTHER" id="PTHR43381:SF4">
    <property type="entry name" value="EUKARYOTIC TRANSLATION INITIATION FACTOR 5B"/>
    <property type="match status" value="1"/>
</dbReference>
<dbReference type="Pfam" id="PF00009">
    <property type="entry name" value="GTP_EFTU"/>
    <property type="match status" value="1"/>
</dbReference>
<dbReference type="PRINTS" id="PR00315">
    <property type="entry name" value="ELONGATNFCT"/>
</dbReference>
<comment type="similarity">
    <text evidence="1">Belongs to the TRAFAC class translation factor GTPase superfamily. Classic translation factor GTPase family. IF-2 subfamily.</text>
</comment>
<dbReference type="Gene3D" id="2.40.30.10">
    <property type="entry name" value="Translation factors"/>
    <property type="match status" value="2"/>
</dbReference>
<dbReference type="PANTHER" id="PTHR43381">
    <property type="entry name" value="TRANSLATION INITIATION FACTOR IF-2-RELATED"/>
    <property type="match status" value="1"/>
</dbReference>
<keyword evidence="5" id="KW-0342">GTP-binding</keyword>
<dbReference type="FunFam" id="3.40.50.300:FF:000019">
    <property type="entry name" value="Translation initiation factor IF-2"/>
    <property type="match status" value="1"/>
</dbReference>
<keyword evidence="2" id="KW-0396">Initiation factor</keyword>
<dbReference type="EMBL" id="MFZH01000020">
    <property type="protein sequence ID" value="OGK18971.1"/>
    <property type="molecule type" value="Genomic_DNA"/>
</dbReference>
<dbReference type="InterPro" id="IPR000795">
    <property type="entry name" value="T_Tr_GTP-bd_dom"/>
</dbReference>
<dbReference type="Gene3D" id="3.40.50.10050">
    <property type="entry name" value="Translation initiation factor IF- 2, domain 3"/>
    <property type="match status" value="1"/>
</dbReference>
<dbReference type="Gene3D" id="3.40.50.300">
    <property type="entry name" value="P-loop containing nucleotide triphosphate hydrolases"/>
    <property type="match status" value="1"/>
</dbReference>
<gene>
    <name evidence="7" type="ORF">A2799_04085</name>
</gene>
<keyword evidence="4" id="KW-0648">Protein biosynthesis</keyword>
<accession>A0A1F7GJ86</accession>
<dbReference type="SUPFAM" id="SSF50447">
    <property type="entry name" value="Translation proteins"/>
    <property type="match status" value="2"/>
</dbReference>
<sequence length="490" mass="53085">MAEIKDRAPVVVVLGHVDHGKTTLLDYIRKSNRASREIGGITQTIGAYTASVKTADLPVNKITFIDTPGHEAFTKLRLQGANVADIAILVVDGVDSLMPQTLESIAHIQNAKIPYVIAVNKMDMPGASLEKVKKDLSIKGVLVEGAGGDVPVVPISAKTGDGVDHLLETVLVMASMHKLTYTEDGDLQAYIIESKTTRAGIALSVIVKNGKLSVGDTVFAGTQEAKIKSLMNDDGVQVREVLPSDPCVVLGFKELPEVGISLTKKSAIREVPQGMKPSPTDNENEVPFDHFAIIPEEAKKLKIVLKTDTQGSLDALLASLSQNTNIEIILSGLGDISKSDIFLAKVTGAIVIGFSLGVDKLSAELAKEERVVIKTYNIIYELLEELFEVSDLIAEKEQKEKSVKGEAKIVATFVIEKEKIAGMKIIKGKINMNDTVELYRNEKLITQSKVVSLRQRAKTVPEVKKNEEAGALFYPELDFVVGDVIKSYSI</sequence>
<evidence type="ECO:0000256" key="5">
    <source>
        <dbReference type="ARBA" id="ARBA00023134"/>
    </source>
</evidence>
<dbReference type="Proteomes" id="UP000176850">
    <property type="component" value="Unassembled WGS sequence"/>
</dbReference>
<dbReference type="GO" id="GO:0003924">
    <property type="term" value="F:GTPase activity"/>
    <property type="evidence" value="ECO:0007669"/>
    <property type="project" value="InterPro"/>
</dbReference>
<comment type="caution">
    <text evidence="7">The sequence shown here is derived from an EMBL/GenBank/DDBJ whole genome shotgun (WGS) entry which is preliminary data.</text>
</comment>
<proteinExistence type="inferred from homology"/>
<dbReference type="SUPFAM" id="SSF52540">
    <property type="entry name" value="P-loop containing nucleoside triphosphate hydrolases"/>
    <property type="match status" value="1"/>
</dbReference>
<dbReference type="PROSITE" id="PS51722">
    <property type="entry name" value="G_TR_2"/>
    <property type="match status" value="1"/>
</dbReference>
<dbReference type="InterPro" id="IPR023115">
    <property type="entry name" value="TIF_IF2_dom3"/>
</dbReference>
<dbReference type="Pfam" id="PF22042">
    <property type="entry name" value="EF-G_D2"/>
    <property type="match status" value="1"/>
</dbReference>
<dbReference type="CDD" id="cd01887">
    <property type="entry name" value="IF2_eIF5B"/>
    <property type="match status" value="1"/>
</dbReference>
<feature type="domain" description="Tr-type G" evidence="6">
    <location>
        <begin position="6"/>
        <end position="180"/>
    </location>
</feature>
<organism evidence="7 8">
    <name type="scientific">Candidatus Roizmanbacteria bacterium RIFCSPHIGHO2_01_FULL_39_24</name>
    <dbReference type="NCBI Taxonomy" id="1802032"/>
    <lineage>
        <taxon>Bacteria</taxon>
        <taxon>Candidatus Roizmaniibacteriota</taxon>
    </lineage>
</organism>
<dbReference type="InterPro" id="IPR009000">
    <property type="entry name" value="Transl_B-barrel_sf"/>
</dbReference>
<name>A0A1F7GJ86_9BACT</name>
<protein>
    <recommendedName>
        <fullName evidence="6">Tr-type G domain-containing protein</fullName>
    </recommendedName>
</protein>
<dbReference type="FunFam" id="3.40.50.10050:FF:000001">
    <property type="entry name" value="Translation initiation factor IF-2"/>
    <property type="match status" value="1"/>
</dbReference>
<dbReference type="NCBIfam" id="TIGR00231">
    <property type="entry name" value="small_GTP"/>
    <property type="match status" value="1"/>
</dbReference>
<dbReference type="GO" id="GO:0003743">
    <property type="term" value="F:translation initiation factor activity"/>
    <property type="evidence" value="ECO:0007669"/>
    <property type="project" value="UniProtKB-KW"/>
</dbReference>
<keyword evidence="3" id="KW-0547">Nucleotide-binding</keyword>
<evidence type="ECO:0000256" key="4">
    <source>
        <dbReference type="ARBA" id="ARBA00022917"/>
    </source>
</evidence>
<evidence type="ECO:0000256" key="1">
    <source>
        <dbReference type="ARBA" id="ARBA00007733"/>
    </source>
</evidence>
<dbReference type="InterPro" id="IPR036925">
    <property type="entry name" value="TIF_IF2_dom3_sf"/>
</dbReference>
<reference evidence="7 8" key="1">
    <citation type="journal article" date="2016" name="Nat. Commun.">
        <title>Thousands of microbial genomes shed light on interconnected biogeochemical processes in an aquifer system.</title>
        <authorList>
            <person name="Anantharaman K."/>
            <person name="Brown C.T."/>
            <person name="Hug L.A."/>
            <person name="Sharon I."/>
            <person name="Castelle C.J."/>
            <person name="Probst A.J."/>
            <person name="Thomas B.C."/>
            <person name="Singh A."/>
            <person name="Wilkins M.J."/>
            <person name="Karaoz U."/>
            <person name="Brodie E.L."/>
            <person name="Williams K.H."/>
            <person name="Hubbard S.S."/>
            <person name="Banfield J.F."/>
        </authorList>
    </citation>
    <scope>NUCLEOTIDE SEQUENCE [LARGE SCALE GENOMIC DNA]</scope>
</reference>
<dbReference type="SUPFAM" id="SSF52156">
    <property type="entry name" value="Initiation factor IF2/eIF5b, domain 3"/>
    <property type="match status" value="1"/>
</dbReference>
<evidence type="ECO:0000256" key="2">
    <source>
        <dbReference type="ARBA" id="ARBA00022540"/>
    </source>
</evidence>
<dbReference type="InterPro" id="IPR027417">
    <property type="entry name" value="P-loop_NTPase"/>
</dbReference>